<dbReference type="InterPro" id="IPR001584">
    <property type="entry name" value="Integrase_cat-core"/>
</dbReference>
<dbReference type="Pfam" id="PF00665">
    <property type="entry name" value="rve"/>
    <property type="match status" value="1"/>
</dbReference>
<dbReference type="AlphaFoldDB" id="A0A345Z523"/>
<keyword evidence="4" id="KW-1185">Reference proteome</keyword>
<name>A0A345Z523_9MOLU</name>
<dbReference type="PANTHER" id="PTHR46889:SF4">
    <property type="entry name" value="TRANSPOSASE INSO FOR INSERTION SEQUENCE ELEMENT IS911B-RELATED"/>
    <property type="match status" value="1"/>
</dbReference>
<dbReference type="PANTHER" id="PTHR46889">
    <property type="entry name" value="TRANSPOSASE INSF FOR INSERTION SEQUENCE IS3B-RELATED"/>
    <property type="match status" value="1"/>
</dbReference>
<dbReference type="InterPro" id="IPR050900">
    <property type="entry name" value="Transposase_IS3/IS150/IS904"/>
</dbReference>
<gene>
    <name evidence="2" type="ORF">SALLE_v1c02980</name>
    <name evidence="3" type="ORF">SALLE_v1c10320</name>
</gene>
<dbReference type="Pfam" id="PF13333">
    <property type="entry name" value="rve_2"/>
    <property type="match status" value="1"/>
</dbReference>
<protein>
    <recommendedName>
        <fullName evidence="1">Integrase catalytic domain-containing protein</fullName>
    </recommendedName>
</protein>
<dbReference type="Proteomes" id="UP000254792">
    <property type="component" value="Chromosome"/>
</dbReference>
<evidence type="ECO:0000313" key="3">
    <source>
        <dbReference type="EMBL" id="AXK51702.1"/>
    </source>
</evidence>
<dbReference type="InterPro" id="IPR036397">
    <property type="entry name" value="RNaseH_sf"/>
</dbReference>
<feature type="domain" description="Integrase catalytic" evidence="1">
    <location>
        <begin position="38"/>
        <end position="198"/>
    </location>
</feature>
<dbReference type="InterPro" id="IPR012337">
    <property type="entry name" value="RNaseH-like_sf"/>
</dbReference>
<reference evidence="3 4" key="1">
    <citation type="submission" date="2018-07" db="EMBL/GenBank/DDBJ databases">
        <title>Complete genome sequence of Spiroplasma alleghenense PLHS-1 (ATCC 51752).</title>
        <authorList>
            <person name="Chou L."/>
            <person name="Lee T.-Y."/>
            <person name="Tsai Y.-M."/>
            <person name="Kuo C.-H."/>
        </authorList>
    </citation>
    <scope>NUCLEOTIDE SEQUENCE [LARGE SCALE GENOMIC DNA]</scope>
    <source>
        <strain evidence="3 4">PLHS-1</strain>
    </source>
</reference>
<dbReference type="GO" id="GO:0015074">
    <property type="term" value="P:DNA integration"/>
    <property type="evidence" value="ECO:0007669"/>
    <property type="project" value="InterPro"/>
</dbReference>
<dbReference type="EMBL" id="CP031376">
    <property type="protein sequence ID" value="AXK50972.1"/>
    <property type="molecule type" value="Genomic_DNA"/>
</dbReference>
<dbReference type="SUPFAM" id="SSF53098">
    <property type="entry name" value="Ribonuclease H-like"/>
    <property type="match status" value="1"/>
</dbReference>
<dbReference type="OrthoDB" id="384386at2"/>
<accession>A0A345Z523</accession>
<dbReference type="KEGG" id="salx:SALLE_v1c02980"/>
<evidence type="ECO:0000313" key="4">
    <source>
        <dbReference type="Proteomes" id="UP000254792"/>
    </source>
</evidence>
<proteinExistence type="predicted"/>
<dbReference type="GO" id="GO:0003676">
    <property type="term" value="F:nucleic acid binding"/>
    <property type="evidence" value="ECO:0007669"/>
    <property type="project" value="InterPro"/>
</dbReference>
<dbReference type="Gene3D" id="3.30.420.10">
    <property type="entry name" value="Ribonuclease H-like superfamily/Ribonuclease H"/>
    <property type="match status" value="1"/>
</dbReference>
<dbReference type="EMBL" id="CP031376">
    <property type="protein sequence ID" value="AXK51702.1"/>
    <property type="molecule type" value="Genomic_DNA"/>
</dbReference>
<evidence type="ECO:0000313" key="2">
    <source>
        <dbReference type="EMBL" id="AXK50972.1"/>
    </source>
</evidence>
<dbReference type="PROSITE" id="PS50994">
    <property type="entry name" value="INTEGRASE"/>
    <property type="match status" value="1"/>
</dbReference>
<dbReference type="KEGG" id="salx:SALLE_v1c10320"/>
<evidence type="ECO:0000259" key="1">
    <source>
        <dbReference type="PROSITE" id="PS50994"/>
    </source>
</evidence>
<organism evidence="3 4">
    <name type="scientific">Spiroplasma alleghenense</name>
    <dbReference type="NCBI Taxonomy" id="216931"/>
    <lineage>
        <taxon>Bacteria</taxon>
        <taxon>Bacillati</taxon>
        <taxon>Mycoplasmatota</taxon>
        <taxon>Mollicutes</taxon>
        <taxon>Entomoplasmatales</taxon>
        <taxon>Spiroplasmataceae</taxon>
        <taxon>Spiroplasma</taxon>
    </lineage>
</organism>
<sequence length="198" mass="23476">MQELGIKSKTRIKKKHKPKEIKILKNRKHENIVNRKWNKYSKGELFVTDVSFLPFSNNRFAYLSILKDVSTGFIVGYDVSLRNDNKIYLKTLKMAESYFDFDKNIIIHSDNGFQYTSDAVEIYCSKNNIKISLSRPGNSVDNAVAESFFACYKTEWFKKTFKTYSEVYNNFIDYINFYNFNRVMIKHEKTPWQAWSTL</sequence>